<dbReference type="UniPathway" id="UPA00158">
    <property type="reaction ID" value="UER00270"/>
</dbReference>
<dbReference type="EC" id="3.5.3.1" evidence="2 9"/>
<dbReference type="FunFam" id="3.40.800.10:FF:000012">
    <property type="entry name" value="Arginase"/>
    <property type="match status" value="1"/>
</dbReference>
<dbReference type="PIRSF" id="PIRSF036979">
    <property type="entry name" value="Arginase"/>
    <property type="match status" value="1"/>
</dbReference>
<comment type="similarity">
    <text evidence="11 12">Belongs to the arginase family.</text>
</comment>
<keyword evidence="5 10" id="KW-0479">Metal-binding</keyword>
<feature type="binding site" evidence="10">
    <location>
        <position position="227"/>
    </location>
    <ligand>
        <name>Mn(2+)</name>
        <dbReference type="ChEBI" id="CHEBI:29035"/>
        <label>1</label>
    </ligand>
</feature>
<dbReference type="RefSeq" id="WP_103115096.1">
    <property type="nucleotide sequence ID" value="NZ_PPFX01000012.1"/>
</dbReference>
<dbReference type="Gene3D" id="3.40.800.10">
    <property type="entry name" value="Ureohydrolase domain"/>
    <property type="match status" value="1"/>
</dbReference>
<keyword evidence="7 10" id="KW-0464">Manganese</keyword>
<feature type="binding site" evidence="10">
    <location>
        <position position="126"/>
    </location>
    <ligand>
        <name>Mn(2+)</name>
        <dbReference type="ChEBI" id="CHEBI:29035"/>
        <label>2</label>
    </ligand>
</feature>
<dbReference type="Proteomes" id="UP000236340">
    <property type="component" value="Unassembled WGS sequence"/>
</dbReference>
<dbReference type="Pfam" id="PF00491">
    <property type="entry name" value="Arginase"/>
    <property type="match status" value="1"/>
</dbReference>
<evidence type="ECO:0000256" key="2">
    <source>
        <dbReference type="ARBA" id="ARBA00012168"/>
    </source>
</evidence>
<evidence type="ECO:0000256" key="5">
    <source>
        <dbReference type="ARBA" id="ARBA00022723"/>
    </source>
</evidence>
<dbReference type="PROSITE" id="PS01053">
    <property type="entry name" value="ARGINASE_1"/>
    <property type="match status" value="1"/>
</dbReference>
<dbReference type="GO" id="GO:0005737">
    <property type="term" value="C:cytoplasm"/>
    <property type="evidence" value="ECO:0007669"/>
    <property type="project" value="TreeGrafter"/>
</dbReference>
<organism evidence="14 15">
    <name type="scientific">Geothermobacter hydrogeniphilus</name>
    <dbReference type="NCBI Taxonomy" id="1969733"/>
    <lineage>
        <taxon>Bacteria</taxon>
        <taxon>Pseudomonadati</taxon>
        <taxon>Thermodesulfobacteriota</taxon>
        <taxon>Desulfuromonadia</taxon>
        <taxon>Desulfuromonadales</taxon>
        <taxon>Geothermobacteraceae</taxon>
        <taxon>Geothermobacter</taxon>
    </lineage>
</organism>
<evidence type="ECO:0000256" key="8">
    <source>
        <dbReference type="ARBA" id="ARBA00047391"/>
    </source>
</evidence>
<dbReference type="CDD" id="cd09989">
    <property type="entry name" value="Arginase"/>
    <property type="match status" value="1"/>
</dbReference>
<dbReference type="PRINTS" id="PR00116">
    <property type="entry name" value="ARGINASE"/>
</dbReference>
<dbReference type="InterPro" id="IPR014033">
    <property type="entry name" value="Arginase"/>
</dbReference>
<comment type="pathway">
    <text evidence="1">Nitrogen metabolism; urea cycle; L-ornithine and urea from L-arginine: step 1/1.</text>
</comment>
<evidence type="ECO:0000256" key="12">
    <source>
        <dbReference type="RuleBase" id="RU003684"/>
    </source>
</evidence>
<evidence type="ECO:0000313" key="15">
    <source>
        <dbReference type="Proteomes" id="UP000236340"/>
    </source>
</evidence>
<gene>
    <name evidence="14" type="primary">rocF</name>
    <name evidence="14" type="ORF">C2E25_07260</name>
</gene>
<dbReference type="PANTHER" id="PTHR43782:SF3">
    <property type="entry name" value="ARGINASE"/>
    <property type="match status" value="1"/>
</dbReference>
<feature type="binding site" evidence="10">
    <location>
        <position position="124"/>
    </location>
    <ligand>
        <name>Mn(2+)</name>
        <dbReference type="ChEBI" id="CHEBI:29035"/>
        <label>2</label>
    </ligand>
</feature>
<dbReference type="GO" id="GO:0030145">
    <property type="term" value="F:manganese ion binding"/>
    <property type="evidence" value="ECO:0007669"/>
    <property type="project" value="TreeGrafter"/>
</dbReference>
<evidence type="ECO:0000256" key="11">
    <source>
        <dbReference type="PROSITE-ProRule" id="PRU00742"/>
    </source>
</evidence>
<dbReference type="PROSITE" id="PS51409">
    <property type="entry name" value="ARGINASE_2"/>
    <property type="match status" value="1"/>
</dbReference>
<keyword evidence="6 12" id="KW-0378">Hydrolase</keyword>
<evidence type="ECO:0000256" key="6">
    <source>
        <dbReference type="ARBA" id="ARBA00022801"/>
    </source>
</evidence>
<accession>A0A2K2HB93</accession>
<dbReference type="GO" id="GO:0000050">
    <property type="term" value="P:urea cycle"/>
    <property type="evidence" value="ECO:0007669"/>
    <property type="project" value="UniProtKB-UniPathway"/>
</dbReference>
<evidence type="ECO:0000256" key="13">
    <source>
        <dbReference type="RuleBase" id="RU361159"/>
    </source>
</evidence>
<evidence type="ECO:0000256" key="1">
    <source>
        <dbReference type="ARBA" id="ARBA00005098"/>
    </source>
</evidence>
<evidence type="ECO:0000256" key="9">
    <source>
        <dbReference type="NCBIfam" id="TIGR01229"/>
    </source>
</evidence>
<dbReference type="EMBL" id="PPFX01000012">
    <property type="protein sequence ID" value="PNU20510.1"/>
    <property type="molecule type" value="Genomic_DNA"/>
</dbReference>
<reference evidence="14 15" key="1">
    <citation type="journal article" date="2018" name="Genome Announc.">
        <title>Genome Sequence of Geothermobacter sp. HR-1 Iron Reducer from the Loihi Seamount.</title>
        <authorList>
            <person name="Smith H."/>
            <person name="Abuyen K."/>
            <person name="Tremblay J."/>
            <person name="Savalia P."/>
            <person name="Perez-Rodriguez I."/>
            <person name="Emerson D."/>
            <person name="Tully B."/>
            <person name="Amend J."/>
        </authorList>
    </citation>
    <scope>NUCLEOTIDE SEQUENCE [LARGE SCALE GENOMIC DNA]</scope>
    <source>
        <strain evidence="14 15">HR-1</strain>
    </source>
</reference>
<name>A0A2K2HB93_9BACT</name>
<dbReference type="NCBIfam" id="TIGR01229">
    <property type="entry name" value="rocF_arginase"/>
    <property type="match status" value="1"/>
</dbReference>
<evidence type="ECO:0000256" key="7">
    <source>
        <dbReference type="ARBA" id="ARBA00023211"/>
    </source>
</evidence>
<dbReference type="AlphaFoldDB" id="A0A2K2HB93"/>
<feature type="binding site" evidence="10">
    <location>
        <position position="122"/>
    </location>
    <ligand>
        <name>Mn(2+)</name>
        <dbReference type="ChEBI" id="CHEBI:29035"/>
        <label>1</label>
    </ligand>
</feature>
<sequence length="298" mass="31813">MTKRRKVQIIGVPMDLGQDQRGVDLGPGALRYAGLAAKLRRLDLQVDDAGNLPIPVRDALDPSRPERFRNAILQVCETLYRVVARAVMDGYIPLILGGDHSLAIGSVGGASDTAPTGLLWIDAHGDFNTPRSSPSGNIHGMPLATLLGEGDPGLVNVGRKGAKLRGEDVVLLGIRDLDDEEKERLRASGICALTMRDIDQRGMGAVMEEALERLSGHARLHVSLDVDAVDPREAPGVGTPVPGGLSYREAQLVMEMVADSGRLAALDIVEINPILDHRNQTAQLAVALAASLFGQRIL</sequence>
<dbReference type="OrthoDB" id="9789727at2"/>
<evidence type="ECO:0000256" key="3">
    <source>
        <dbReference type="ARBA" id="ARBA00018123"/>
    </source>
</evidence>
<dbReference type="InterPro" id="IPR023696">
    <property type="entry name" value="Ureohydrolase_dom_sf"/>
</dbReference>
<comment type="cofactor">
    <cofactor evidence="10 13">
        <name>Mn(2+)</name>
        <dbReference type="ChEBI" id="CHEBI:29035"/>
    </cofactor>
    <text evidence="10 13">Binds 2 manganese ions per subunit.</text>
</comment>
<proteinExistence type="inferred from homology"/>
<dbReference type="InterPro" id="IPR020855">
    <property type="entry name" value="Ureohydrolase_Mn_BS"/>
</dbReference>
<dbReference type="GO" id="GO:0004053">
    <property type="term" value="F:arginase activity"/>
    <property type="evidence" value="ECO:0007669"/>
    <property type="project" value="UniProtKB-UniRule"/>
</dbReference>
<dbReference type="InterPro" id="IPR006035">
    <property type="entry name" value="Ureohydrolase"/>
</dbReference>
<feature type="binding site" evidence="10">
    <location>
        <position position="100"/>
    </location>
    <ligand>
        <name>Mn(2+)</name>
        <dbReference type="ChEBI" id="CHEBI:29035"/>
        <label>1</label>
    </ligand>
</feature>
<dbReference type="PANTHER" id="PTHR43782">
    <property type="entry name" value="ARGINASE"/>
    <property type="match status" value="1"/>
</dbReference>
<comment type="catalytic activity">
    <reaction evidence="8 13">
        <text>L-arginine + H2O = urea + L-ornithine</text>
        <dbReference type="Rhea" id="RHEA:20569"/>
        <dbReference type="ChEBI" id="CHEBI:15377"/>
        <dbReference type="ChEBI" id="CHEBI:16199"/>
        <dbReference type="ChEBI" id="CHEBI:32682"/>
        <dbReference type="ChEBI" id="CHEBI:46911"/>
        <dbReference type="EC" id="3.5.3.1"/>
    </reaction>
</comment>
<protein>
    <recommendedName>
        <fullName evidence="3 9">Arginase</fullName>
        <ecNumber evidence="2 9">3.5.3.1</ecNumber>
    </recommendedName>
</protein>
<feature type="binding site" evidence="10">
    <location>
        <position position="225"/>
    </location>
    <ligand>
        <name>Mn(2+)</name>
        <dbReference type="ChEBI" id="CHEBI:29035"/>
        <label>1</label>
    </ligand>
</feature>
<comment type="caution">
    <text evidence="14">The sequence shown here is derived from an EMBL/GenBank/DDBJ whole genome shotgun (WGS) entry which is preliminary data.</text>
</comment>
<dbReference type="GO" id="GO:0006525">
    <property type="term" value="P:arginine metabolic process"/>
    <property type="evidence" value="ECO:0007669"/>
    <property type="project" value="UniProtKB-KW"/>
</dbReference>
<keyword evidence="4 13" id="KW-0056">Arginine metabolism</keyword>
<dbReference type="SUPFAM" id="SSF52768">
    <property type="entry name" value="Arginase/deacetylase"/>
    <property type="match status" value="1"/>
</dbReference>
<evidence type="ECO:0000313" key="14">
    <source>
        <dbReference type="EMBL" id="PNU20510.1"/>
    </source>
</evidence>
<evidence type="ECO:0000256" key="4">
    <source>
        <dbReference type="ARBA" id="ARBA00022503"/>
    </source>
</evidence>
<evidence type="ECO:0000256" key="10">
    <source>
        <dbReference type="PIRSR" id="PIRSR036979-1"/>
    </source>
</evidence>